<organism evidence="2 3">
    <name type="scientific">Panagrolaimus davidi</name>
    <dbReference type="NCBI Taxonomy" id="227884"/>
    <lineage>
        <taxon>Eukaryota</taxon>
        <taxon>Metazoa</taxon>
        <taxon>Ecdysozoa</taxon>
        <taxon>Nematoda</taxon>
        <taxon>Chromadorea</taxon>
        <taxon>Rhabditida</taxon>
        <taxon>Tylenchina</taxon>
        <taxon>Panagrolaimomorpha</taxon>
        <taxon>Panagrolaimoidea</taxon>
        <taxon>Panagrolaimidae</taxon>
        <taxon>Panagrolaimus</taxon>
    </lineage>
</organism>
<reference evidence="3" key="1">
    <citation type="submission" date="2022-11" db="UniProtKB">
        <authorList>
            <consortium name="WormBaseParasite"/>
        </authorList>
    </citation>
    <scope>IDENTIFICATION</scope>
</reference>
<dbReference type="Proteomes" id="UP000887578">
    <property type="component" value="Unplaced"/>
</dbReference>
<evidence type="ECO:0000313" key="2">
    <source>
        <dbReference type="Proteomes" id="UP000887578"/>
    </source>
</evidence>
<name>A0A914PFJ3_9BILA</name>
<proteinExistence type="predicted"/>
<dbReference type="PANTHER" id="PTHR33488:SF2">
    <property type="entry name" value="EARLY ENDOSOME ANTIGEN 1-LIKE"/>
    <property type="match status" value="1"/>
</dbReference>
<keyword evidence="2" id="KW-1185">Reference proteome</keyword>
<dbReference type="AlphaFoldDB" id="A0A914PFJ3"/>
<protein>
    <submittedName>
        <fullName evidence="3">Uncharacterized protein</fullName>
    </submittedName>
</protein>
<sequence length="601" mass="66800">MIYEFNRNGVTKKLNEKSATPANLSKLFKVTLDSLMLINAGGDLIIVEGTEFSESLEDGAVYQVEGDDLYISVTTAGAANANIHQVNVKPNMHLISTQGQLHEVVSSVSSSTKPIVDNMCLLYDGPNAVTVVNSLAILAAATDDPSLICGIMPRGQFKYMKNPGSFRASLYRVSASVCNAFRKADNSMGTIYAYLVDFPDDIQDALIEMVRGNSPNKLNRLIRNIGKSSEGCMNSAKEAKDTFNSVLEELQELILGAISAQSTSEENHKEALKQLEEFKIKQKQQHEEIANRESQYQESVKLVQEALENYKEASVPVDLADIIKLCVVDMIKDSISGIICAPRAAVSFVTQQFGKIPGGILKLAQAARQHIDSKNQQNVETEKARLSFVETRLEEHSKVLDNARDRLDKEEERKDKNMEAMLQSKRELADLMANMKNLDLTKVEMNGVISCLQEGLNYLSNVERHWKNMEEFFETMNRIISVNLKKRIEDFTDGVKDGDAFEALVKPALLASGMCVQICNCASIYQAVSQKFVMPEITNVAGNLSLSKEDARAKKDMIVLESGSTHEKVRQLIDAKMKALMDEFEDNLETQQTKLLQAITQ</sequence>
<evidence type="ECO:0000256" key="1">
    <source>
        <dbReference type="SAM" id="Coils"/>
    </source>
</evidence>
<dbReference type="WBParaSite" id="PDA_v2.g16478.t1">
    <property type="protein sequence ID" value="PDA_v2.g16478.t1"/>
    <property type="gene ID" value="PDA_v2.g16478"/>
</dbReference>
<dbReference type="PANTHER" id="PTHR33488">
    <property type="entry name" value="ZGC:162509"/>
    <property type="match status" value="1"/>
</dbReference>
<keyword evidence="1" id="KW-0175">Coiled coil</keyword>
<evidence type="ECO:0000313" key="3">
    <source>
        <dbReference type="WBParaSite" id="PDA_v2.g16478.t1"/>
    </source>
</evidence>
<feature type="coiled-coil region" evidence="1">
    <location>
        <begin position="386"/>
        <end position="441"/>
    </location>
</feature>
<feature type="coiled-coil region" evidence="1">
    <location>
        <begin position="233"/>
        <end position="313"/>
    </location>
</feature>
<accession>A0A914PFJ3</accession>